<dbReference type="InterPro" id="IPR012340">
    <property type="entry name" value="NA-bd_OB-fold"/>
</dbReference>
<reference evidence="1" key="2">
    <citation type="submission" date="2023-05" db="EMBL/GenBank/DDBJ databases">
        <authorList>
            <person name="Schelkunov M.I."/>
        </authorList>
    </citation>
    <scope>NUCLEOTIDE SEQUENCE</scope>
    <source>
        <strain evidence="1">Hsosn_3</strain>
        <tissue evidence="1">Leaf</tissue>
    </source>
</reference>
<dbReference type="Gene3D" id="2.40.50.140">
    <property type="entry name" value="Nucleic acid-binding proteins"/>
    <property type="match status" value="1"/>
</dbReference>
<dbReference type="AlphaFoldDB" id="A0AAD8I6W8"/>
<evidence type="ECO:0000313" key="2">
    <source>
        <dbReference type="Proteomes" id="UP001237642"/>
    </source>
</evidence>
<organism evidence="1 2">
    <name type="scientific">Heracleum sosnowskyi</name>
    <dbReference type="NCBI Taxonomy" id="360622"/>
    <lineage>
        <taxon>Eukaryota</taxon>
        <taxon>Viridiplantae</taxon>
        <taxon>Streptophyta</taxon>
        <taxon>Embryophyta</taxon>
        <taxon>Tracheophyta</taxon>
        <taxon>Spermatophyta</taxon>
        <taxon>Magnoliopsida</taxon>
        <taxon>eudicotyledons</taxon>
        <taxon>Gunneridae</taxon>
        <taxon>Pentapetalae</taxon>
        <taxon>asterids</taxon>
        <taxon>campanulids</taxon>
        <taxon>Apiales</taxon>
        <taxon>Apiaceae</taxon>
        <taxon>Apioideae</taxon>
        <taxon>apioid superclade</taxon>
        <taxon>Tordylieae</taxon>
        <taxon>Tordyliinae</taxon>
        <taxon>Heracleum</taxon>
    </lineage>
</organism>
<sequence>MNLHDHLSTLDHSKIGWRLKFDLKPLHDLLEIVLAYEPHRKPLYSADVIGVMEDLEAQQTIYTHVGDRQIGRFRIRDGSVSHSVHLWAPLNANTLPLYANYVDRPLIVILASMKLSYFRGRVTITNLPSSKIFINLPHEDVFMMRNRLVEEGHLHINDL</sequence>
<reference evidence="1" key="1">
    <citation type="submission" date="2023-02" db="EMBL/GenBank/DDBJ databases">
        <title>Genome of toxic invasive species Heracleum sosnowskyi carries increased number of genes despite the absence of recent whole-genome duplications.</title>
        <authorList>
            <person name="Schelkunov M."/>
            <person name="Shtratnikova V."/>
            <person name="Makarenko M."/>
            <person name="Klepikova A."/>
            <person name="Omelchenko D."/>
            <person name="Novikova G."/>
            <person name="Obukhova E."/>
            <person name="Bogdanov V."/>
            <person name="Penin A."/>
            <person name="Logacheva M."/>
        </authorList>
    </citation>
    <scope>NUCLEOTIDE SEQUENCE</scope>
    <source>
        <strain evidence="1">Hsosn_3</strain>
        <tissue evidence="1">Leaf</tissue>
    </source>
</reference>
<comment type="caution">
    <text evidence="1">The sequence shown here is derived from an EMBL/GenBank/DDBJ whole genome shotgun (WGS) entry which is preliminary data.</text>
</comment>
<name>A0AAD8I6W8_9APIA</name>
<gene>
    <name evidence="1" type="ORF">POM88_025836</name>
</gene>
<protein>
    <submittedName>
        <fullName evidence="1">Uncharacterized protein</fullName>
    </submittedName>
</protein>
<dbReference type="Proteomes" id="UP001237642">
    <property type="component" value="Unassembled WGS sequence"/>
</dbReference>
<dbReference type="SUPFAM" id="SSF50249">
    <property type="entry name" value="Nucleic acid-binding proteins"/>
    <property type="match status" value="1"/>
</dbReference>
<accession>A0AAD8I6W8</accession>
<evidence type="ECO:0000313" key="1">
    <source>
        <dbReference type="EMBL" id="KAK1379092.1"/>
    </source>
</evidence>
<proteinExistence type="predicted"/>
<keyword evidence="2" id="KW-1185">Reference proteome</keyword>
<dbReference type="EMBL" id="JAUIZM010000006">
    <property type="protein sequence ID" value="KAK1379092.1"/>
    <property type="molecule type" value="Genomic_DNA"/>
</dbReference>